<keyword evidence="6 8" id="KW-0472">Membrane</keyword>
<feature type="transmembrane region" description="Helical" evidence="8">
    <location>
        <begin position="34"/>
        <end position="58"/>
    </location>
</feature>
<dbReference type="InterPro" id="IPR011527">
    <property type="entry name" value="ABC1_TM_dom"/>
</dbReference>
<accession>A0ABY4FYV8</accession>
<dbReference type="InterPro" id="IPR039421">
    <property type="entry name" value="Type_1_exporter"/>
</dbReference>
<feature type="transmembrane region" description="Helical" evidence="8">
    <location>
        <begin position="148"/>
        <end position="166"/>
    </location>
</feature>
<dbReference type="PANTHER" id="PTHR24221:SF654">
    <property type="entry name" value="ATP-BINDING CASSETTE SUB-FAMILY B MEMBER 6"/>
    <property type="match status" value="1"/>
</dbReference>
<evidence type="ECO:0000256" key="2">
    <source>
        <dbReference type="ARBA" id="ARBA00022692"/>
    </source>
</evidence>
<dbReference type="Gene3D" id="1.20.1560.10">
    <property type="entry name" value="ABC transporter type 1, transmembrane domain"/>
    <property type="match status" value="1"/>
</dbReference>
<evidence type="ECO:0000256" key="8">
    <source>
        <dbReference type="SAM" id="Phobius"/>
    </source>
</evidence>
<dbReference type="InterPro" id="IPR003439">
    <property type="entry name" value="ABC_transporter-like_ATP-bd"/>
</dbReference>
<dbReference type="SMART" id="SM00382">
    <property type="entry name" value="AAA"/>
    <property type="match status" value="1"/>
</dbReference>
<evidence type="ECO:0000259" key="9">
    <source>
        <dbReference type="PROSITE" id="PS50893"/>
    </source>
</evidence>
<dbReference type="SUPFAM" id="SSF52540">
    <property type="entry name" value="P-loop containing nucleoside triphosphate hydrolases"/>
    <property type="match status" value="1"/>
</dbReference>
<dbReference type="PROSITE" id="PS50893">
    <property type="entry name" value="ABC_TRANSPORTER_2"/>
    <property type="match status" value="1"/>
</dbReference>
<dbReference type="Gene3D" id="3.40.50.300">
    <property type="entry name" value="P-loop containing nucleotide triphosphate hydrolases"/>
    <property type="match status" value="1"/>
</dbReference>
<dbReference type="Proteomes" id="UP000831775">
    <property type="component" value="Chromosome"/>
</dbReference>
<dbReference type="EMBL" id="CP095043">
    <property type="protein sequence ID" value="UOQ61457.1"/>
    <property type="molecule type" value="Genomic_DNA"/>
</dbReference>
<dbReference type="InterPro" id="IPR003593">
    <property type="entry name" value="AAA+_ATPase"/>
</dbReference>
<feature type="transmembrane region" description="Helical" evidence="8">
    <location>
        <begin position="257"/>
        <end position="278"/>
    </location>
</feature>
<feature type="transmembrane region" description="Helical" evidence="8">
    <location>
        <begin position="70"/>
        <end position="90"/>
    </location>
</feature>
<dbReference type="InterPro" id="IPR027417">
    <property type="entry name" value="P-loop_NTPase"/>
</dbReference>
<evidence type="ECO:0000256" key="6">
    <source>
        <dbReference type="ARBA" id="ARBA00023136"/>
    </source>
</evidence>
<protein>
    <submittedName>
        <fullName evidence="11">ABC transporter transmembrane domain-containing protein</fullName>
    </submittedName>
</protein>
<feature type="domain" description="ABC transporter" evidence="9">
    <location>
        <begin position="348"/>
        <end position="574"/>
    </location>
</feature>
<feature type="compositionally biased region" description="Basic and acidic residues" evidence="7">
    <location>
        <begin position="595"/>
        <end position="613"/>
    </location>
</feature>
<dbReference type="Pfam" id="PF00664">
    <property type="entry name" value="ABC_membrane"/>
    <property type="match status" value="1"/>
</dbReference>
<dbReference type="PROSITE" id="PS50929">
    <property type="entry name" value="ABC_TM1F"/>
    <property type="match status" value="1"/>
</dbReference>
<evidence type="ECO:0000256" key="5">
    <source>
        <dbReference type="ARBA" id="ARBA00022989"/>
    </source>
</evidence>
<comment type="subcellular location">
    <subcellularLocation>
        <location evidence="1">Cell membrane</location>
        <topology evidence="1">Multi-pass membrane protein</topology>
    </subcellularLocation>
</comment>
<keyword evidence="3" id="KW-0547">Nucleotide-binding</keyword>
<name>A0ABY4FYV8_9MICO</name>
<evidence type="ECO:0000256" key="4">
    <source>
        <dbReference type="ARBA" id="ARBA00022840"/>
    </source>
</evidence>
<evidence type="ECO:0000259" key="10">
    <source>
        <dbReference type="PROSITE" id="PS50929"/>
    </source>
</evidence>
<dbReference type="SUPFAM" id="SSF90123">
    <property type="entry name" value="ABC transporter transmembrane region"/>
    <property type="match status" value="1"/>
</dbReference>
<keyword evidence="2 8" id="KW-0812">Transmembrane</keyword>
<dbReference type="CDD" id="cd07346">
    <property type="entry name" value="ABC_6TM_exporters"/>
    <property type="match status" value="1"/>
</dbReference>
<proteinExistence type="predicted"/>
<keyword evidence="5 8" id="KW-1133">Transmembrane helix</keyword>
<keyword evidence="4" id="KW-0067">ATP-binding</keyword>
<dbReference type="InterPro" id="IPR036640">
    <property type="entry name" value="ABC1_TM_sf"/>
</dbReference>
<feature type="region of interest" description="Disordered" evidence="7">
    <location>
        <begin position="575"/>
        <end position="626"/>
    </location>
</feature>
<evidence type="ECO:0000256" key="7">
    <source>
        <dbReference type="SAM" id="MobiDB-lite"/>
    </source>
</evidence>
<evidence type="ECO:0000256" key="3">
    <source>
        <dbReference type="ARBA" id="ARBA00022741"/>
    </source>
</evidence>
<dbReference type="RefSeq" id="WP_244687930.1">
    <property type="nucleotide sequence ID" value="NZ_CP095043.1"/>
</dbReference>
<reference evidence="11 12" key="1">
    <citation type="submission" date="2022-04" db="EMBL/GenBank/DDBJ databases">
        <title>Leucobacter sp. isolated from rhizosphere of onion.</title>
        <authorList>
            <person name="Won M."/>
            <person name="Lee C.-M."/>
            <person name="Woen H.-Y."/>
            <person name="Kwon S.-W."/>
        </authorList>
    </citation>
    <scope>NUCLEOTIDE SEQUENCE [LARGE SCALE GENOMIC DNA]</scope>
    <source>
        <strain evidence="11 12">H25R-14</strain>
    </source>
</reference>
<dbReference type="PANTHER" id="PTHR24221">
    <property type="entry name" value="ATP-BINDING CASSETTE SUB-FAMILY B"/>
    <property type="match status" value="1"/>
</dbReference>
<evidence type="ECO:0000313" key="12">
    <source>
        <dbReference type="Proteomes" id="UP000831775"/>
    </source>
</evidence>
<evidence type="ECO:0000256" key="1">
    <source>
        <dbReference type="ARBA" id="ARBA00004651"/>
    </source>
</evidence>
<evidence type="ECO:0000313" key="11">
    <source>
        <dbReference type="EMBL" id="UOQ61457.1"/>
    </source>
</evidence>
<dbReference type="Pfam" id="PF00005">
    <property type="entry name" value="ABC_tran"/>
    <property type="match status" value="1"/>
</dbReference>
<feature type="domain" description="ABC transmembrane type-1" evidence="10">
    <location>
        <begin position="34"/>
        <end position="316"/>
    </location>
</feature>
<organism evidence="11 12">
    <name type="scientific">Leucobacter rhizosphaerae</name>
    <dbReference type="NCBI Taxonomy" id="2932245"/>
    <lineage>
        <taxon>Bacteria</taxon>
        <taxon>Bacillati</taxon>
        <taxon>Actinomycetota</taxon>
        <taxon>Actinomycetes</taxon>
        <taxon>Micrococcales</taxon>
        <taxon>Microbacteriaceae</taxon>
        <taxon>Leucobacter</taxon>
    </lineage>
</organism>
<sequence length="626" mass="65567">MTDPIAGTTLPIASASEVRRTLARLLRRHRARTALVAVLFLGASGLGLVLPLCLGRIVDAVSTGAGTPTMAAWVGGVALGAISAALVALWGARMLAGLVQDVLAGLREDVFSAAMRLPVSTIDDGESADLLSRVTGDVDAVAEAGGSVVPTLLSAGFAVVVSLGALTALNPWLALAGVACLPFYVLGTRAFLRRSRVVFREMRAREASRSQAVMEAVSGRDTLTALNEQSHALRRVEDRAAASIRIQIDAVRVRNRLFRWINGGEAVGLIALLATGFVLVSSEAISVGMATAAALVFHRLFDPIGQLIFGLDDIQRATIGLARLVGVIELAPSRPPADVPAAGAPVGVTVDDVAFRYATTGRGLSGISLRVDHGTTVAFVGSSGSGKSTLARVIAGHHPPDTGTVRLDHDTAPYYISQELHQFRGGIAENLRLAAPGASDRDLAEVLRAVGADWALAGDAADPAADLTAASSPEHSLDEGRIQQLAIARALLADAPVVILDEATADVGLQHRDAVERAIEVLRRDRTTILIAHRLQSVSNADRIFVLQGGEIVQQGTHDGLRARAGAYREFWDAHSASAPHPPDPALSPGADPDPDPRHEPHSDHSPEPHSDRVSGPCPDPETETP</sequence>
<keyword evidence="12" id="KW-1185">Reference proteome</keyword>
<feature type="transmembrane region" description="Helical" evidence="8">
    <location>
        <begin position="172"/>
        <end position="192"/>
    </location>
</feature>
<gene>
    <name evidence="11" type="ORF">MUN76_05660</name>
</gene>